<name>A0A401IFT6_APHSA</name>
<keyword evidence="3 5" id="KW-0732">Signal</keyword>
<evidence type="ECO:0000313" key="9">
    <source>
        <dbReference type="Proteomes" id="UP000287247"/>
    </source>
</evidence>
<dbReference type="PANTHER" id="PTHR30085">
    <property type="entry name" value="AMINO ACID ABC TRANSPORTER PERMEASE"/>
    <property type="match status" value="1"/>
</dbReference>
<dbReference type="GO" id="GO:0016020">
    <property type="term" value="C:membrane"/>
    <property type="evidence" value="ECO:0007669"/>
    <property type="project" value="InterPro"/>
</dbReference>
<feature type="chain" id="PRO_5019526973" evidence="5">
    <location>
        <begin position="24"/>
        <end position="255"/>
    </location>
</feature>
<dbReference type="GO" id="GO:0006865">
    <property type="term" value="P:amino acid transport"/>
    <property type="evidence" value="ECO:0007669"/>
    <property type="project" value="TreeGrafter"/>
</dbReference>
<proteinExistence type="inferred from homology"/>
<dbReference type="InterPro" id="IPR001638">
    <property type="entry name" value="Solute-binding_3/MltF_N"/>
</dbReference>
<evidence type="ECO:0000256" key="3">
    <source>
        <dbReference type="ARBA" id="ARBA00022729"/>
    </source>
</evidence>
<evidence type="ECO:0000259" key="6">
    <source>
        <dbReference type="SMART" id="SM00062"/>
    </source>
</evidence>
<dbReference type="RefSeq" id="WP_124977106.1">
    <property type="nucleotide sequence ID" value="NZ_BDQK01000006.1"/>
</dbReference>
<reference evidence="9" key="1">
    <citation type="submission" date="2017-05" db="EMBL/GenBank/DDBJ databases">
        <title>Physiological properties and genetic analysis related to exopolysaccharide production of fresh-water unicellular cyanobacterium Aphanothece sacrum, Suizenji Nori, that has been cultured as a food source in Japan.</title>
        <authorList>
            <person name="Kanesaki Y."/>
            <person name="Yoshikawa S."/>
            <person name="Ohki K."/>
        </authorList>
    </citation>
    <scope>NUCLEOTIDE SEQUENCE [LARGE SCALE GENOMIC DNA]</scope>
    <source>
        <strain evidence="9">FPU1</strain>
    </source>
</reference>
<keyword evidence="2" id="KW-0813">Transport</keyword>
<sequence length="255" mass="27770">MKKILSTLILSLLLSISIANSWAADLPEIIRRGKLIVAVKNNTRPLGFSDDTQQLQGLEIDIARRLAQQLLGNPEAIILKPVNNQERLQTVIDGKVDLVIARVTINPSRAQLVNFSPAYYLDGTGLVTKNPNIQGLTALSTAKIAILKSSSTIAVIRSELPKAELIGVNSYQEALTLLEAGVVEAFAGDNSILAGWVQENSEYHQLPVRLSGEGLGVVMPKGAKYASLRGKVNEAIVRWQRSGWLAQRAKYWGLP</sequence>
<protein>
    <submittedName>
        <fullName evidence="8">ABC transporter substrate-binding protein</fullName>
    </submittedName>
</protein>
<feature type="domain" description="Ionotropic glutamate receptor C-terminal" evidence="7">
    <location>
        <begin position="34"/>
        <end position="255"/>
    </location>
</feature>
<organism evidence="8 9">
    <name type="scientific">Aphanothece sacrum FPU1</name>
    <dbReference type="NCBI Taxonomy" id="1920663"/>
    <lineage>
        <taxon>Bacteria</taxon>
        <taxon>Bacillati</taxon>
        <taxon>Cyanobacteriota</taxon>
        <taxon>Cyanophyceae</taxon>
        <taxon>Oscillatoriophycideae</taxon>
        <taxon>Chroococcales</taxon>
        <taxon>Aphanothecaceae</taxon>
        <taxon>Aphanothece</taxon>
    </lineage>
</organism>
<dbReference type="Proteomes" id="UP000287247">
    <property type="component" value="Unassembled WGS sequence"/>
</dbReference>
<dbReference type="SMART" id="SM00079">
    <property type="entry name" value="PBPe"/>
    <property type="match status" value="1"/>
</dbReference>
<dbReference type="InterPro" id="IPR051455">
    <property type="entry name" value="Bact_solute-bind_prot3"/>
</dbReference>
<dbReference type="Pfam" id="PF00497">
    <property type="entry name" value="SBP_bac_3"/>
    <property type="match status" value="1"/>
</dbReference>
<dbReference type="GO" id="GO:0005576">
    <property type="term" value="C:extracellular region"/>
    <property type="evidence" value="ECO:0007669"/>
    <property type="project" value="TreeGrafter"/>
</dbReference>
<comment type="caution">
    <text evidence="8">The sequence shown here is derived from an EMBL/GenBank/DDBJ whole genome shotgun (WGS) entry which is preliminary data.</text>
</comment>
<dbReference type="PANTHER" id="PTHR30085:SF6">
    <property type="entry name" value="ABC TRANSPORTER GLUTAMINE-BINDING PROTEIN GLNH"/>
    <property type="match status" value="1"/>
</dbReference>
<dbReference type="Gene3D" id="3.40.190.10">
    <property type="entry name" value="Periplasmic binding protein-like II"/>
    <property type="match status" value="2"/>
</dbReference>
<dbReference type="InterPro" id="IPR001320">
    <property type="entry name" value="Iontro_rcpt_C"/>
</dbReference>
<evidence type="ECO:0000256" key="4">
    <source>
        <dbReference type="RuleBase" id="RU003744"/>
    </source>
</evidence>
<dbReference type="GO" id="GO:0030288">
    <property type="term" value="C:outer membrane-bounded periplasmic space"/>
    <property type="evidence" value="ECO:0007669"/>
    <property type="project" value="TreeGrafter"/>
</dbReference>
<feature type="signal peptide" evidence="5">
    <location>
        <begin position="1"/>
        <end position="23"/>
    </location>
</feature>
<accession>A0A401IFT6</accession>
<dbReference type="SUPFAM" id="SSF53850">
    <property type="entry name" value="Periplasmic binding protein-like II"/>
    <property type="match status" value="1"/>
</dbReference>
<dbReference type="GO" id="GO:0015276">
    <property type="term" value="F:ligand-gated monoatomic ion channel activity"/>
    <property type="evidence" value="ECO:0007669"/>
    <property type="project" value="InterPro"/>
</dbReference>
<gene>
    <name evidence="8" type="ORF">AsFPU1_1539</name>
</gene>
<dbReference type="AlphaFoldDB" id="A0A401IFT6"/>
<dbReference type="SMART" id="SM00062">
    <property type="entry name" value="PBPb"/>
    <property type="match status" value="1"/>
</dbReference>
<evidence type="ECO:0000259" key="7">
    <source>
        <dbReference type="SMART" id="SM00079"/>
    </source>
</evidence>
<evidence type="ECO:0000256" key="5">
    <source>
        <dbReference type="SAM" id="SignalP"/>
    </source>
</evidence>
<evidence type="ECO:0000313" key="8">
    <source>
        <dbReference type="EMBL" id="GBF80138.1"/>
    </source>
</evidence>
<dbReference type="OrthoDB" id="457005at2"/>
<dbReference type="EMBL" id="BDQK01000006">
    <property type="protein sequence ID" value="GBF80138.1"/>
    <property type="molecule type" value="Genomic_DNA"/>
</dbReference>
<evidence type="ECO:0000256" key="1">
    <source>
        <dbReference type="ARBA" id="ARBA00010333"/>
    </source>
</evidence>
<keyword evidence="9" id="KW-1185">Reference proteome</keyword>
<evidence type="ECO:0000256" key="2">
    <source>
        <dbReference type="ARBA" id="ARBA00022448"/>
    </source>
</evidence>
<dbReference type="InterPro" id="IPR018313">
    <property type="entry name" value="SBP_3_CS"/>
</dbReference>
<comment type="similarity">
    <text evidence="1 4">Belongs to the bacterial solute-binding protein 3 family.</text>
</comment>
<feature type="domain" description="Solute-binding protein family 3/N-terminal" evidence="6">
    <location>
        <begin position="34"/>
        <end position="255"/>
    </location>
</feature>
<dbReference type="PROSITE" id="PS01039">
    <property type="entry name" value="SBP_BACTERIAL_3"/>
    <property type="match status" value="1"/>
</dbReference>